<comment type="caution">
    <text evidence="3">The sequence shown here is derived from an EMBL/GenBank/DDBJ whole genome shotgun (WGS) entry which is preliminary data.</text>
</comment>
<feature type="transmembrane region" description="Helical" evidence="1">
    <location>
        <begin position="212"/>
        <end position="232"/>
    </location>
</feature>
<dbReference type="EMBL" id="BDGU01000118">
    <property type="protein sequence ID" value="GAW02913.1"/>
    <property type="molecule type" value="Genomic_DNA"/>
</dbReference>
<dbReference type="Pfam" id="PF20236">
    <property type="entry name" value="DUF6593"/>
    <property type="match status" value="1"/>
</dbReference>
<dbReference type="InterPro" id="IPR046528">
    <property type="entry name" value="DUF6593"/>
</dbReference>
<reference evidence="3 4" key="2">
    <citation type="submission" date="2017-02" db="EMBL/GenBank/DDBJ databases">
        <title>A genome survey and senescence transcriptome analysis in Lentinula edodes.</title>
        <authorList>
            <person name="Sakamoto Y."/>
            <person name="Nakade K."/>
            <person name="Sato S."/>
            <person name="Yoshida Y."/>
            <person name="Miyazaki K."/>
            <person name="Natsume S."/>
            <person name="Konno N."/>
        </authorList>
    </citation>
    <scope>NUCLEOTIDE SEQUENCE [LARGE SCALE GENOMIC DNA]</scope>
    <source>
        <strain evidence="3 4">NBRC 111202</strain>
    </source>
</reference>
<dbReference type="STRING" id="5353.A0A1Q3E6Q5"/>
<feature type="transmembrane region" description="Helical" evidence="1">
    <location>
        <begin position="47"/>
        <end position="67"/>
    </location>
</feature>
<reference evidence="3 4" key="1">
    <citation type="submission" date="2016-08" db="EMBL/GenBank/DDBJ databases">
        <authorList>
            <consortium name="Lentinula edodes genome sequencing consortium"/>
            <person name="Sakamoto Y."/>
            <person name="Nakade K."/>
            <person name="Sato S."/>
            <person name="Yoshida Y."/>
            <person name="Miyazaki K."/>
            <person name="Natsume S."/>
            <person name="Konno N."/>
        </authorList>
    </citation>
    <scope>NUCLEOTIDE SEQUENCE [LARGE SCALE GENOMIC DNA]</scope>
    <source>
        <strain evidence="3 4">NBRC 111202</strain>
    </source>
</reference>
<keyword evidence="4" id="KW-1185">Reference proteome</keyword>
<evidence type="ECO:0000313" key="4">
    <source>
        <dbReference type="Proteomes" id="UP000188533"/>
    </source>
</evidence>
<keyword evidence="1" id="KW-1133">Transmembrane helix</keyword>
<feature type="domain" description="DUF6593" evidence="2">
    <location>
        <begin position="332"/>
        <end position="487"/>
    </location>
</feature>
<feature type="transmembrane region" description="Helical" evidence="1">
    <location>
        <begin position="167"/>
        <end position="192"/>
    </location>
</feature>
<sequence length="492" mass="54518">MARLEYWNVSWWVAMAFTVGSIIWVVNGFYSFLPFVDTSFSMSTSGIGWTAWVGATVFEVGAVLGVLEAWNRGETANFGWGVRQVLGYENILETSGGIADSSLPSSEGKEGNMKGQQKWRWFSSDPKYWHELGFLAAFSQFWAATIFWISGFTALPSIQIAIETRTGVLDGVFWTPQVVGGMGFVISSSLLLLETQKRWYLPNPLSLGWQVAIWNFIGAIGFTLCGALGYAAQVSTKAAYQSSLSTFWGGWAFLIGSVLQWYESVFFDTQKMVFTPDATLIIRSKEYGDGSEYDIGSTSSMIPDHYVKRIWRKPGLLAGNGTRTVQYINKSLDSSDRSIAYSATETKELLVFRVGGYKNSGEPFAKVQWVPGSGKPTDKSIVTLGNKTGVLKDILKKSNTLSTSRMFVGPDGVEYKWKIIWVGNDPAFPEATFRTLYARHSKHPIATTARLTSRDGLPQDESYPIYIAEQGLNMQHYIVATLAVLESFSPSA</sequence>
<keyword evidence="1" id="KW-0812">Transmembrane</keyword>
<feature type="transmembrane region" description="Helical" evidence="1">
    <location>
        <begin position="244"/>
        <end position="262"/>
    </location>
</feature>
<gene>
    <name evidence="3" type="ORF">LENED_004593</name>
</gene>
<keyword evidence="1" id="KW-0472">Membrane</keyword>
<accession>A0A1Q3E6Q5</accession>
<dbReference type="Proteomes" id="UP000188533">
    <property type="component" value="Unassembled WGS sequence"/>
</dbReference>
<evidence type="ECO:0000259" key="2">
    <source>
        <dbReference type="Pfam" id="PF20236"/>
    </source>
</evidence>
<proteinExistence type="predicted"/>
<evidence type="ECO:0000256" key="1">
    <source>
        <dbReference type="SAM" id="Phobius"/>
    </source>
</evidence>
<evidence type="ECO:0000313" key="3">
    <source>
        <dbReference type="EMBL" id="GAW02913.1"/>
    </source>
</evidence>
<protein>
    <submittedName>
        <fullName evidence="3">Integral membrane protein</fullName>
    </submittedName>
</protein>
<feature type="transmembrane region" description="Helical" evidence="1">
    <location>
        <begin position="12"/>
        <end position="35"/>
    </location>
</feature>
<dbReference type="AlphaFoldDB" id="A0A1Q3E6Q5"/>
<name>A0A1Q3E6Q5_LENED</name>
<organism evidence="3 4">
    <name type="scientific">Lentinula edodes</name>
    <name type="common">Shiitake mushroom</name>
    <name type="synonym">Lentinus edodes</name>
    <dbReference type="NCBI Taxonomy" id="5353"/>
    <lineage>
        <taxon>Eukaryota</taxon>
        <taxon>Fungi</taxon>
        <taxon>Dikarya</taxon>
        <taxon>Basidiomycota</taxon>
        <taxon>Agaricomycotina</taxon>
        <taxon>Agaricomycetes</taxon>
        <taxon>Agaricomycetidae</taxon>
        <taxon>Agaricales</taxon>
        <taxon>Marasmiineae</taxon>
        <taxon>Omphalotaceae</taxon>
        <taxon>Lentinula</taxon>
    </lineage>
</organism>
<feature type="transmembrane region" description="Helical" evidence="1">
    <location>
        <begin position="132"/>
        <end position="155"/>
    </location>
</feature>